<feature type="region of interest" description="Disordered" evidence="1">
    <location>
        <begin position="18"/>
        <end position="76"/>
    </location>
</feature>
<dbReference type="PANTHER" id="PTHR45876">
    <property type="entry name" value="FI04035P"/>
    <property type="match status" value="1"/>
</dbReference>
<feature type="region of interest" description="Disordered" evidence="1">
    <location>
        <begin position="256"/>
        <end position="307"/>
    </location>
</feature>
<gene>
    <name evidence="3" type="ORF">ANANG_G00075540</name>
</gene>
<feature type="region of interest" description="Disordered" evidence="1">
    <location>
        <begin position="95"/>
        <end position="152"/>
    </location>
</feature>
<name>A0A9D3MIZ2_ANGAN</name>
<feature type="domain" description="MyTH4" evidence="2">
    <location>
        <begin position="450"/>
        <end position="569"/>
    </location>
</feature>
<feature type="region of interest" description="Disordered" evidence="1">
    <location>
        <begin position="185"/>
        <end position="216"/>
    </location>
</feature>
<dbReference type="Proteomes" id="UP001044222">
    <property type="component" value="Unassembled WGS sequence"/>
</dbReference>
<dbReference type="GO" id="GO:0005856">
    <property type="term" value="C:cytoskeleton"/>
    <property type="evidence" value="ECO:0007669"/>
    <property type="project" value="InterPro"/>
</dbReference>
<dbReference type="SMART" id="SM00139">
    <property type="entry name" value="MyTH4"/>
    <property type="match status" value="1"/>
</dbReference>
<keyword evidence="4" id="KW-1185">Reference proteome</keyword>
<protein>
    <recommendedName>
        <fullName evidence="2">MyTH4 domain-containing protein</fullName>
    </recommendedName>
</protein>
<dbReference type="PANTHER" id="PTHR45876:SF1">
    <property type="entry name" value="RHO GTPASE-ACTIVATING PROTEIN 39"/>
    <property type="match status" value="1"/>
</dbReference>
<dbReference type="InterPro" id="IPR038185">
    <property type="entry name" value="MyTH4_dom_sf"/>
</dbReference>
<reference evidence="3" key="1">
    <citation type="submission" date="2021-01" db="EMBL/GenBank/DDBJ databases">
        <title>A chromosome-scale assembly of European eel, Anguilla anguilla.</title>
        <authorList>
            <person name="Henkel C."/>
            <person name="Jong-Raadsen S.A."/>
            <person name="Dufour S."/>
            <person name="Weltzien F.-A."/>
            <person name="Palstra A.P."/>
            <person name="Pelster B."/>
            <person name="Spaink H.P."/>
            <person name="Van Den Thillart G.E."/>
            <person name="Jansen H."/>
            <person name="Zahm M."/>
            <person name="Klopp C."/>
            <person name="Cedric C."/>
            <person name="Louis A."/>
            <person name="Berthelot C."/>
            <person name="Parey E."/>
            <person name="Roest Crollius H."/>
            <person name="Montfort J."/>
            <person name="Robinson-Rechavi M."/>
            <person name="Bucao C."/>
            <person name="Bouchez O."/>
            <person name="Gislard M."/>
            <person name="Lluch J."/>
            <person name="Milhes M."/>
            <person name="Lampietro C."/>
            <person name="Lopez Roques C."/>
            <person name="Donnadieu C."/>
            <person name="Braasch I."/>
            <person name="Desvignes T."/>
            <person name="Postlethwait J."/>
            <person name="Bobe J."/>
            <person name="Guiguen Y."/>
            <person name="Dirks R."/>
        </authorList>
    </citation>
    <scope>NUCLEOTIDE SEQUENCE</scope>
    <source>
        <strain evidence="3">Tag_6206</strain>
        <tissue evidence="3">Liver</tissue>
    </source>
</reference>
<organism evidence="3 4">
    <name type="scientific">Anguilla anguilla</name>
    <name type="common">European freshwater eel</name>
    <name type="synonym">Muraena anguilla</name>
    <dbReference type="NCBI Taxonomy" id="7936"/>
    <lineage>
        <taxon>Eukaryota</taxon>
        <taxon>Metazoa</taxon>
        <taxon>Chordata</taxon>
        <taxon>Craniata</taxon>
        <taxon>Vertebrata</taxon>
        <taxon>Euteleostomi</taxon>
        <taxon>Actinopterygii</taxon>
        <taxon>Neopterygii</taxon>
        <taxon>Teleostei</taxon>
        <taxon>Anguilliformes</taxon>
        <taxon>Anguillidae</taxon>
        <taxon>Anguilla</taxon>
    </lineage>
</organism>
<evidence type="ECO:0000256" key="1">
    <source>
        <dbReference type="SAM" id="MobiDB-lite"/>
    </source>
</evidence>
<feature type="compositionally biased region" description="Polar residues" evidence="1">
    <location>
        <begin position="256"/>
        <end position="268"/>
    </location>
</feature>
<dbReference type="PROSITE" id="PS51016">
    <property type="entry name" value="MYTH4"/>
    <property type="match status" value="1"/>
</dbReference>
<dbReference type="AlphaFoldDB" id="A0A9D3MIZ2"/>
<accession>A0A9D3MIZ2</accession>
<dbReference type="GO" id="GO:0005096">
    <property type="term" value="F:GTPase activator activity"/>
    <property type="evidence" value="ECO:0007669"/>
    <property type="project" value="TreeGrafter"/>
</dbReference>
<comment type="caution">
    <text evidence="3">The sequence shown here is derived from an EMBL/GenBank/DDBJ whole genome shotgun (WGS) entry which is preliminary data.</text>
</comment>
<dbReference type="Pfam" id="PF00784">
    <property type="entry name" value="MyTH4"/>
    <property type="match status" value="1"/>
</dbReference>
<proteinExistence type="predicted"/>
<dbReference type="InterPro" id="IPR000857">
    <property type="entry name" value="MyTH4_dom"/>
</dbReference>
<dbReference type="EMBL" id="JAFIRN010000004">
    <property type="protein sequence ID" value="KAG5849799.1"/>
    <property type="molecule type" value="Genomic_DNA"/>
</dbReference>
<evidence type="ECO:0000259" key="2">
    <source>
        <dbReference type="PROSITE" id="PS51016"/>
    </source>
</evidence>
<feature type="compositionally biased region" description="Basic residues" evidence="1">
    <location>
        <begin position="285"/>
        <end position="294"/>
    </location>
</feature>
<dbReference type="GO" id="GO:0005737">
    <property type="term" value="C:cytoplasm"/>
    <property type="evidence" value="ECO:0007669"/>
    <property type="project" value="TreeGrafter"/>
</dbReference>
<evidence type="ECO:0000313" key="3">
    <source>
        <dbReference type="EMBL" id="KAG5849799.1"/>
    </source>
</evidence>
<dbReference type="Gene3D" id="1.25.40.530">
    <property type="entry name" value="MyTH4 domain"/>
    <property type="match status" value="1"/>
</dbReference>
<sequence>MPVRGIFIYFFLQATASPGEGGGGVGTSSRSRRSSGNAPDPDSPRLLPRAPAVALPEEGGAGRVPAAGRGRSLPPPLLGRLPAALAPLRLRAPPVRGAPLRVPAPPIYEEPPTDMHCDPYGSAPSPAARKPSSSSSSSSSHFHSPKQSQSPYQQLVLTRQKQGGPGLEYSPAGREYVKQLVYVEQSGSSPASKPPTGCCATRRRGPAAAGPGTGPVRGSYTLQHSQSLIRDPRVLLDCLGEAGELRQRLLYEDSMSWTSGGQHDSLPSSAGRGFPPARTANARRASPRCPRRGRLKDGYESDGALPPPLPGPVVRAFSEDEALAMHEGHWKRSNLERLGFPQALLEKSLSVQTNLASPNPICTPHRYRHVSVSLLLNTATSEDLGACVQFEASRNARNMMPSASCGVFPEFTLRKPSSETDIQNWASKHFNKHTQGLFRRKVSIANMLAWSSEPIRKPMIATADRAVKREAVEIFKLIQTYMGDRRARGDPLAVALEVVVKGWTSQGLRDELYIQLCRQTTENFRYDSLERGWELMAVCLFFFPPTPASTPTWRATSTATWTRSTTPRV</sequence>
<evidence type="ECO:0000313" key="4">
    <source>
        <dbReference type="Proteomes" id="UP001044222"/>
    </source>
</evidence>
<feature type="compositionally biased region" description="Low complexity" evidence="1">
    <location>
        <begin position="63"/>
        <end position="76"/>
    </location>
</feature>
<feature type="compositionally biased region" description="Low complexity" evidence="1">
    <location>
        <begin position="122"/>
        <end position="151"/>
    </location>
</feature>
<feature type="compositionally biased region" description="Low complexity" evidence="1">
    <location>
        <begin position="206"/>
        <end position="216"/>
    </location>
</feature>